<evidence type="ECO:0000256" key="4">
    <source>
        <dbReference type="ARBA" id="ARBA00022837"/>
    </source>
</evidence>
<dbReference type="Proteomes" id="UP001302349">
    <property type="component" value="Chromosome"/>
</dbReference>
<dbReference type="PANTHER" id="PTHR42693">
    <property type="entry name" value="ARYLSULFATASE FAMILY MEMBER"/>
    <property type="match status" value="1"/>
</dbReference>
<dbReference type="PROSITE" id="PS00523">
    <property type="entry name" value="SULFATASE_1"/>
    <property type="match status" value="1"/>
</dbReference>
<proteinExistence type="inferred from homology"/>
<dbReference type="InterPro" id="IPR011989">
    <property type="entry name" value="ARM-like"/>
</dbReference>
<gene>
    <name evidence="6" type="ORF">RT717_07430</name>
</gene>
<keyword evidence="4" id="KW-0106">Calcium</keyword>
<dbReference type="SUPFAM" id="SSF48371">
    <property type="entry name" value="ARM repeat"/>
    <property type="match status" value="1"/>
</dbReference>
<dbReference type="InterPro" id="IPR024607">
    <property type="entry name" value="Sulfatase_CS"/>
</dbReference>
<protein>
    <submittedName>
        <fullName evidence="6">Sulfatase-like hydrolase/transferase</fullName>
    </submittedName>
</protein>
<dbReference type="Pfam" id="PF00884">
    <property type="entry name" value="Sulfatase"/>
    <property type="match status" value="1"/>
</dbReference>
<evidence type="ECO:0000256" key="3">
    <source>
        <dbReference type="ARBA" id="ARBA00022801"/>
    </source>
</evidence>
<evidence type="ECO:0000256" key="1">
    <source>
        <dbReference type="ARBA" id="ARBA00008779"/>
    </source>
</evidence>
<keyword evidence="7" id="KW-1185">Reference proteome</keyword>
<comment type="similarity">
    <text evidence="1">Belongs to the sulfatase family.</text>
</comment>
<dbReference type="PANTHER" id="PTHR42693:SF53">
    <property type="entry name" value="ENDO-4-O-SULFATASE"/>
    <property type="match status" value="1"/>
</dbReference>
<dbReference type="Pfam" id="PF13646">
    <property type="entry name" value="HEAT_2"/>
    <property type="match status" value="1"/>
</dbReference>
<reference evidence="6 7" key="1">
    <citation type="journal article" date="2023" name="Microbiol. Resour. Announc.">
        <title>Complete Genome Sequence of Imperialibacter roseus strain P4T.</title>
        <authorList>
            <person name="Tizabi D.R."/>
            <person name="Bachvaroff T."/>
            <person name="Hill R.T."/>
        </authorList>
    </citation>
    <scope>NUCLEOTIDE SEQUENCE [LARGE SCALE GENOMIC DNA]</scope>
    <source>
        <strain evidence="6 7">P4T</strain>
    </source>
</reference>
<dbReference type="InterPro" id="IPR016024">
    <property type="entry name" value="ARM-type_fold"/>
</dbReference>
<dbReference type="EMBL" id="CP136051">
    <property type="protein sequence ID" value="WOK08468.1"/>
    <property type="molecule type" value="Genomic_DNA"/>
</dbReference>
<dbReference type="SUPFAM" id="SSF53649">
    <property type="entry name" value="Alkaline phosphatase-like"/>
    <property type="match status" value="1"/>
</dbReference>
<dbReference type="RefSeq" id="WP_317491108.1">
    <property type="nucleotide sequence ID" value="NZ_CP136051.1"/>
</dbReference>
<evidence type="ECO:0000313" key="7">
    <source>
        <dbReference type="Proteomes" id="UP001302349"/>
    </source>
</evidence>
<dbReference type="InterPro" id="IPR050738">
    <property type="entry name" value="Sulfatase"/>
</dbReference>
<dbReference type="InterPro" id="IPR000917">
    <property type="entry name" value="Sulfatase_N"/>
</dbReference>
<dbReference type="Gene3D" id="3.40.720.10">
    <property type="entry name" value="Alkaline Phosphatase, subunit A"/>
    <property type="match status" value="1"/>
</dbReference>
<keyword evidence="3" id="KW-0378">Hydrolase</keyword>
<dbReference type="InterPro" id="IPR017850">
    <property type="entry name" value="Alkaline_phosphatase_core_sf"/>
</dbReference>
<dbReference type="CDD" id="cd16027">
    <property type="entry name" value="SGSH"/>
    <property type="match status" value="1"/>
</dbReference>
<accession>A0ABZ0IVR1</accession>
<feature type="domain" description="Sulfatase N-terminal" evidence="5">
    <location>
        <begin position="17"/>
        <end position="287"/>
    </location>
</feature>
<evidence type="ECO:0000313" key="6">
    <source>
        <dbReference type="EMBL" id="WOK08468.1"/>
    </source>
</evidence>
<dbReference type="Gene3D" id="1.25.10.10">
    <property type="entry name" value="Leucine-rich Repeat Variant"/>
    <property type="match status" value="1"/>
</dbReference>
<name>A0ABZ0IVR1_9BACT</name>
<sequence>MTSLFWSCEQKEELTPPNILWIVSEDNSPIIGAYGDDFATTPTLDSLAAVSVLYTNAFATTPVCAPSRSTLITGMYSNSLGTLPMRSPYPIPDYMRFFPNYLRDAGYYTTNNSKKDYNTVDQPECWDESSNKATYLNRQPGQPFFHVQNIFITHESQIHDSIPWGELKHDPTKVPMPPYHPRTKDMEHDWAQYYDRIQQMDSQVAGILADLKKSGEAENTIVFYYSDHGGVLGRSKRFMYESGLHIPLIINFPEKYKHLAPSAAGSKIDRLVNFVDFGPTVLSLAGVTVPDYMQGKPFLGSQQAEPKQYVHAYRGRMDERIDLVRSVRDKQFRYIRNYMPHKPNGQHLYYLWLARSMPSWEKAFKNGELNDVQSRFWLPRPAEELYDVAKDPDNINNLAADPAYANTLMELRNENLKWVKEISDANFLPEPMTAEISEVQPVFDYVRGKDFRMDYVIETADLASMRDPSALPELIKRLDDPNAAVRYWAVTGTMILEDKSPETKAALLKMAKDPSASVRLAVAEALYKSGVKKEALDICVSELQSPRAITRVYAANVLEEFGMDALPAKQALEQSLTDSVGQAISETPKAINHILDKLN</sequence>
<evidence type="ECO:0000256" key="2">
    <source>
        <dbReference type="ARBA" id="ARBA00022723"/>
    </source>
</evidence>
<keyword evidence="2" id="KW-0479">Metal-binding</keyword>
<organism evidence="6 7">
    <name type="scientific">Imperialibacter roseus</name>
    <dbReference type="NCBI Taxonomy" id="1324217"/>
    <lineage>
        <taxon>Bacteria</taxon>
        <taxon>Pseudomonadati</taxon>
        <taxon>Bacteroidota</taxon>
        <taxon>Cytophagia</taxon>
        <taxon>Cytophagales</taxon>
        <taxon>Flammeovirgaceae</taxon>
        <taxon>Imperialibacter</taxon>
    </lineage>
</organism>
<evidence type="ECO:0000259" key="5">
    <source>
        <dbReference type="Pfam" id="PF00884"/>
    </source>
</evidence>